<accession>A0A2G6E490</accession>
<dbReference type="EMBL" id="PDPS01000030">
    <property type="protein sequence ID" value="PID56874.1"/>
    <property type="molecule type" value="Genomic_DNA"/>
</dbReference>
<name>A0A2G6E490_9BACT</name>
<keyword evidence="1" id="KW-0472">Membrane</keyword>
<reference evidence="2 3" key="1">
    <citation type="submission" date="2017-10" db="EMBL/GenBank/DDBJ databases">
        <title>Novel microbial diversity and functional potential in the marine mammal oral microbiome.</title>
        <authorList>
            <person name="Dudek N.K."/>
            <person name="Sun C.L."/>
            <person name="Burstein D."/>
            <person name="Kantor R.S."/>
            <person name="Aliaga Goltsman D.S."/>
            <person name="Bik E.M."/>
            <person name="Thomas B.C."/>
            <person name="Banfield J.F."/>
            <person name="Relman D.A."/>
        </authorList>
    </citation>
    <scope>NUCLEOTIDE SEQUENCE [LARGE SCALE GENOMIC DNA]</scope>
    <source>
        <strain evidence="2">DOLZORAL124_49_17</strain>
    </source>
</reference>
<dbReference type="AlphaFoldDB" id="A0A2G6E490"/>
<keyword evidence="1" id="KW-1133">Transmembrane helix</keyword>
<evidence type="ECO:0000256" key="1">
    <source>
        <dbReference type="SAM" id="Phobius"/>
    </source>
</evidence>
<sequence length="210" mass="24144">MNQKEYSVKIFWMNPFTYLAVFTVLVCEWGFITWFQPPFSIMVGVLATGIIVFAAWALIFFKFGSFQQRYSSLPYELERKELETLLKSAAAPFKKPALDLLDLLSNTRQEFQSQIFQQELDSMVSNLRDLSRNHVQLFSRVHQFGTEAQQKKMALILQQQAQSVKNSLEALRSFSGSLTLLDAHPDDHTKMGSNLKAINQELQNVIQEVL</sequence>
<feature type="transmembrane region" description="Helical" evidence="1">
    <location>
        <begin position="12"/>
        <end position="35"/>
    </location>
</feature>
<organism evidence="2 3">
    <name type="scientific">candidate division KSB3 bacterium</name>
    <dbReference type="NCBI Taxonomy" id="2044937"/>
    <lineage>
        <taxon>Bacteria</taxon>
        <taxon>candidate division KSB3</taxon>
    </lineage>
</organism>
<evidence type="ECO:0000313" key="2">
    <source>
        <dbReference type="EMBL" id="PID56874.1"/>
    </source>
</evidence>
<evidence type="ECO:0000313" key="3">
    <source>
        <dbReference type="Proteomes" id="UP000229740"/>
    </source>
</evidence>
<dbReference type="Proteomes" id="UP000229740">
    <property type="component" value="Unassembled WGS sequence"/>
</dbReference>
<gene>
    <name evidence="2" type="ORF">CSB45_09415</name>
</gene>
<comment type="caution">
    <text evidence="2">The sequence shown here is derived from an EMBL/GenBank/DDBJ whole genome shotgun (WGS) entry which is preliminary data.</text>
</comment>
<protein>
    <submittedName>
        <fullName evidence="2">Uncharacterized protein</fullName>
    </submittedName>
</protein>
<proteinExistence type="predicted"/>
<feature type="transmembrane region" description="Helical" evidence="1">
    <location>
        <begin position="41"/>
        <end position="61"/>
    </location>
</feature>
<keyword evidence="1" id="KW-0812">Transmembrane</keyword>